<feature type="compositionally biased region" description="Low complexity" evidence="1">
    <location>
        <begin position="177"/>
        <end position="188"/>
    </location>
</feature>
<protein>
    <submittedName>
        <fullName evidence="2">Uncharacterized protein</fullName>
    </submittedName>
</protein>
<organism evidence="2 3">
    <name type="scientific">Nocardioides exalbidus</name>
    <dbReference type="NCBI Taxonomy" id="402596"/>
    <lineage>
        <taxon>Bacteria</taxon>
        <taxon>Bacillati</taxon>
        <taxon>Actinomycetota</taxon>
        <taxon>Actinomycetes</taxon>
        <taxon>Propionibacteriales</taxon>
        <taxon>Nocardioidaceae</taxon>
        <taxon>Nocardioides</taxon>
    </lineage>
</organism>
<keyword evidence="3" id="KW-1185">Reference proteome</keyword>
<dbReference type="STRING" id="402596.SAMN04489844_4046"/>
<dbReference type="AlphaFoldDB" id="A0A1H4Z903"/>
<evidence type="ECO:0000313" key="2">
    <source>
        <dbReference type="EMBL" id="SED26355.1"/>
    </source>
</evidence>
<feature type="compositionally biased region" description="Basic residues" evidence="1">
    <location>
        <begin position="161"/>
        <end position="176"/>
    </location>
</feature>
<dbReference type="EMBL" id="FNRT01000002">
    <property type="protein sequence ID" value="SED26355.1"/>
    <property type="molecule type" value="Genomic_DNA"/>
</dbReference>
<accession>A0A1H4Z903</accession>
<feature type="compositionally biased region" description="Basic residues" evidence="1">
    <location>
        <begin position="79"/>
        <end position="88"/>
    </location>
</feature>
<evidence type="ECO:0000256" key="1">
    <source>
        <dbReference type="SAM" id="MobiDB-lite"/>
    </source>
</evidence>
<reference evidence="3" key="1">
    <citation type="submission" date="2016-10" db="EMBL/GenBank/DDBJ databases">
        <authorList>
            <person name="Varghese N."/>
            <person name="Submissions S."/>
        </authorList>
    </citation>
    <scope>NUCLEOTIDE SEQUENCE [LARGE SCALE GENOMIC DNA]</scope>
    <source>
        <strain evidence="3">DSM 22017</strain>
    </source>
</reference>
<feature type="region of interest" description="Disordered" evidence="1">
    <location>
        <begin position="1"/>
        <end position="101"/>
    </location>
</feature>
<sequence length="243" mass="25418">MASGPAGAQSASVCRQRPRGLQTGVRGSHAGVACGRDRSVGRAAPRRRGVVHSDPALVALPRPCHRARSRSPGRCVPAPRRRRRRRPATRVGRPTGRRCHVRRRPVTGVASLASVGVLRGVRGGLPRRDADRPLHRASLGAAAGQPLLPGSARSTQERRGRPGRHSSHLRRPRPAGRSRSGDGRPPAGVRAPACGVGPRRCDPFAPHPTGGASAHRGAGGGHRTRARSPVGRRGAVAHCPGAA</sequence>
<feature type="region of interest" description="Disordered" evidence="1">
    <location>
        <begin position="139"/>
        <end position="243"/>
    </location>
</feature>
<dbReference type="Proteomes" id="UP000198742">
    <property type="component" value="Unassembled WGS sequence"/>
</dbReference>
<name>A0A1H4Z903_9ACTN</name>
<gene>
    <name evidence="2" type="ORF">SAMN04489844_4046</name>
</gene>
<evidence type="ECO:0000313" key="3">
    <source>
        <dbReference type="Proteomes" id="UP000198742"/>
    </source>
</evidence>
<proteinExistence type="predicted"/>